<dbReference type="RefSeq" id="WP_367436413.1">
    <property type="nucleotide sequence ID" value="NZ_CP108413.1"/>
</dbReference>
<evidence type="ECO:0000256" key="1">
    <source>
        <dbReference type="ARBA" id="ARBA00011051"/>
    </source>
</evidence>
<keyword evidence="6" id="KW-1185">Reference proteome</keyword>
<reference evidence="5 6" key="1">
    <citation type="submission" date="2024-10" db="EMBL/GenBank/DDBJ databases">
        <title>The Natural Products Discovery Center: Release of the First 8490 Sequenced Strains for Exploring Actinobacteria Biosynthetic Diversity.</title>
        <authorList>
            <person name="Kalkreuter E."/>
            <person name="Kautsar S.A."/>
            <person name="Yang D."/>
            <person name="Bader C.D."/>
            <person name="Teijaro C.N."/>
            <person name="Fluegel L."/>
            <person name="Davis C.M."/>
            <person name="Simpson J.R."/>
            <person name="Lauterbach L."/>
            <person name="Steele A.D."/>
            <person name="Gui C."/>
            <person name="Meng S."/>
            <person name="Li G."/>
            <person name="Viehrig K."/>
            <person name="Ye F."/>
            <person name="Su P."/>
            <person name="Kiefer A.F."/>
            <person name="Nichols A."/>
            <person name="Cepeda A.J."/>
            <person name="Yan W."/>
            <person name="Fan B."/>
            <person name="Jiang Y."/>
            <person name="Adhikari A."/>
            <person name="Zheng C.-J."/>
            <person name="Schuster L."/>
            <person name="Cowan T.M."/>
            <person name="Smanski M.J."/>
            <person name="Chevrette M.G."/>
            <person name="De Carvalho L.P.S."/>
            <person name="Shen B."/>
        </authorList>
    </citation>
    <scope>NUCLEOTIDE SEQUENCE [LARGE SCALE GENOMIC DNA]</scope>
    <source>
        <strain evidence="5 6">NPDC018013</strain>
    </source>
</reference>
<accession>A0ABW7RGG6</accession>
<dbReference type="InterPro" id="IPR000335">
    <property type="entry name" value="Bleomycin-R"/>
</dbReference>
<dbReference type="InterPro" id="IPR029068">
    <property type="entry name" value="Glyas_Bleomycin-R_OHBP_Dase"/>
</dbReference>
<evidence type="ECO:0000313" key="5">
    <source>
        <dbReference type="EMBL" id="MFH8586812.1"/>
    </source>
</evidence>
<evidence type="ECO:0000256" key="2">
    <source>
        <dbReference type="ARBA" id="ARBA00021572"/>
    </source>
</evidence>
<proteinExistence type="inferred from homology"/>
<evidence type="ECO:0000256" key="3">
    <source>
        <dbReference type="ARBA" id="ARBA00023251"/>
    </source>
</evidence>
<dbReference type="Gene3D" id="3.10.180.10">
    <property type="entry name" value="2,3-Dihydroxybiphenyl 1,2-Dioxygenase, domain 1"/>
    <property type="match status" value="1"/>
</dbReference>
<dbReference type="EMBL" id="JBIRGH010000012">
    <property type="protein sequence ID" value="MFH8586812.1"/>
    <property type="molecule type" value="Genomic_DNA"/>
</dbReference>
<name>A0ABW7RGG6_9ACTN</name>
<evidence type="ECO:0000259" key="4">
    <source>
        <dbReference type="PROSITE" id="PS51819"/>
    </source>
</evidence>
<feature type="domain" description="VOC" evidence="4">
    <location>
        <begin position="4"/>
        <end position="120"/>
    </location>
</feature>
<gene>
    <name evidence="5" type="ORF">ACH4GP_20830</name>
</gene>
<evidence type="ECO:0000313" key="6">
    <source>
        <dbReference type="Proteomes" id="UP001610990"/>
    </source>
</evidence>
<dbReference type="PROSITE" id="PS51819">
    <property type="entry name" value="VOC"/>
    <property type="match status" value="1"/>
</dbReference>
<comment type="similarity">
    <text evidence="1">Belongs to the bleomycin resistance protein family.</text>
</comment>
<protein>
    <recommendedName>
        <fullName evidence="2">Bleomycin resistance protein</fullName>
    </recommendedName>
</protein>
<dbReference type="SUPFAM" id="SSF54593">
    <property type="entry name" value="Glyoxalase/Bleomycin resistance protein/Dihydroxybiphenyl dioxygenase"/>
    <property type="match status" value="1"/>
</dbReference>
<organism evidence="5 6">
    <name type="scientific">Streptomyces celluloflavus</name>
    <dbReference type="NCBI Taxonomy" id="58344"/>
    <lineage>
        <taxon>Bacteria</taxon>
        <taxon>Bacillati</taxon>
        <taxon>Actinomycetota</taxon>
        <taxon>Actinomycetes</taxon>
        <taxon>Kitasatosporales</taxon>
        <taxon>Streptomycetaceae</taxon>
        <taxon>Streptomyces</taxon>
    </lineage>
</organism>
<dbReference type="Proteomes" id="UP001610990">
    <property type="component" value="Unassembled WGS sequence"/>
</dbReference>
<sequence length="122" mass="13584">MDIEFRRTVPVFRIFDVAKAHEFYLGYLGCAVDWEHRHEPRMPLYTQVSRGGLVLHLSEHHGDATPGSALFAEVRGVGALHAELTGKDYPFLRPGLEREADGTSLTLIDPFGNRLVLTEPAG</sequence>
<comment type="caution">
    <text evidence="5">The sequence shown here is derived from an EMBL/GenBank/DDBJ whole genome shotgun (WGS) entry which is preliminary data.</text>
</comment>
<dbReference type="InterPro" id="IPR037523">
    <property type="entry name" value="VOC_core"/>
</dbReference>
<keyword evidence="3" id="KW-0046">Antibiotic resistance</keyword>
<dbReference type="Pfam" id="PF19581">
    <property type="entry name" value="Glyoxalase_7"/>
    <property type="match status" value="1"/>
</dbReference>